<gene>
    <name evidence="2" type="ORF">P5673_015024</name>
</gene>
<name>A0AAD9QHY6_ACRCE</name>
<keyword evidence="3" id="KW-1185">Reference proteome</keyword>
<feature type="compositionally biased region" description="Basic and acidic residues" evidence="1">
    <location>
        <begin position="123"/>
        <end position="140"/>
    </location>
</feature>
<sequence>MSVLKLYGFSLVVESWFLVQFEDQPDTFRVLNEREVKHLDPEDYEEMQEGETIQAFWSANKKFYKAEIIKISDDKSYLLKERRALETSLRKSALGKALASDDKSAKKRLKKAQKQPSVFKKVKLTDEEKAKQEAKKAKQG</sequence>
<evidence type="ECO:0000313" key="2">
    <source>
        <dbReference type="EMBL" id="KAK2561671.1"/>
    </source>
</evidence>
<comment type="caution">
    <text evidence="2">The sequence shown here is derived from an EMBL/GenBank/DDBJ whole genome shotgun (WGS) entry which is preliminary data.</text>
</comment>
<reference evidence="2" key="1">
    <citation type="journal article" date="2023" name="G3 (Bethesda)">
        <title>Whole genome assembly and annotation of the endangered Caribbean coral Acropora cervicornis.</title>
        <authorList>
            <person name="Selwyn J.D."/>
            <person name="Vollmer S.V."/>
        </authorList>
    </citation>
    <scope>NUCLEOTIDE SEQUENCE</scope>
    <source>
        <strain evidence="2">K2</strain>
    </source>
</reference>
<feature type="region of interest" description="Disordered" evidence="1">
    <location>
        <begin position="96"/>
        <end position="140"/>
    </location>
</feature>
<organism evidence="2 3">
    <name type="scientific">Acropora cervicornis</name>
    <name type="common">Staghorn coral</name>
    <dbReference type="NCBI Taxonomy" id="6130"/>
    <lineage>
        <taxon>Eukaryota</taxon>
        <taxon>Metazoa</taxon>
        <taxon>Cnidaria</taxon>
        <taxon>Anthozoa</taxon>
        <taxon>Hexacorallia</taxon>
        <taxon>Scleractinia</taxon>
        <taxon>Astrocoeniina</taxon>
        <taxon>Acroporidae</taxon>
        <taxon>Acropora</taxon>
    </lineage>
</organism>
<dbReference type="EMBL" id="JARQWQ010000031">
    <property type="protein sequence ID" value="KAK2561671.1"/>
    <property type="molecule type" value="Genomic_DNA"/>
</dbReference>
<evidence type="ECO:0000256" key="1">
    <source>
        <dbReference type="SAM" id="MobiDB-lite"/>
    </source>
</evidence>
<accession>A0AAD9QHY6</accession>
<dbReference type="CDD" id="cd04508">
    <property type="entry name" value="Tudor_SF"/>
    <property type="match status" value="1"/>
</dbReference>
<dbReference type="AlphaFoldDB" id="A0AAD9QHY6"/>
<evidence type="ECO:0000313" key="3">
    <source>
        <dbReference type="Proteomes" id="UP001249851"/>
    </source>
</evidence>
<protein>
    <submittedName>
        <fullName evidence="2">Uncharacterized protein</fullName>
    </submittedName>
</protein>
<dbReference type="Proteomes" id="UP001249851">
    <property type="component" value="Unassembled WGS sequence"/>
</dbReference>
<proteinExistence type="predicted"/>
<reference evidence="2" key="2">
    <citation type="journal article" date="2023" name="Science">
        <title>Genomic signatures of disease resistance in endangered staghorn corals.</title>
        <authorList>
            <person name="Vollmer S.V."/>
            <person name="Selwyn J.D."/>
            <person name="Despard B.A."/>
            <person name="Roesel C.L."/>
        </authorList>
    </citation>
    <scope>NUCLEOTIDE SEQUENCE</scope>
    <source>
        <strain evidence="2">K2</strain>
    </source>
</reference>